<dbReference type="InterPro" id="IPR000711">
    <property type="entry name" value="ATPase_OSCP/dsu"/>
</dbReference>
<reference evidence="8" key="1">
    <citation type="submission" date="2020-12" db="EMBL/GenBank/DDBJ databases">
        <authorList>
            <person name="Iha C."/>
        </authorList>
    </citation>
    <scope>NUCLEOTIDE SEQUENCE</scope>
</reference>
<comment type="subcellular location">
    <subcellularLocation>
        <location evidence="1">Membrane</location>
    </subcellularLocation>
</comment>
<dbReference type="Proteomes" id="UP000708148">
    <property type="component" value="Unassembled WGS sequence"/>
</dbReference>
<evidence type="ECO:0000256" key="5">
    <source>
        <dbReference type="ARBA" id="ARBA00023065"/>
    </source>
</evidence>
<dbReference type="Gene3D" id="1.10.520.20">
    <property type="entry name" value="N-terminal domain of the delta subunit of the F1F0-ATP synthase"/>
    <property type="match status" value="1"/>
</dbReference>
<keyword evidence="7" id="KW-0066">ATP synthesis</keyword>
<dbReference type="PROSITE" id="PS00389">
    <property type="entry name" value="ATPASE_DELTA"/>
    <property type="match status" value="1"/>
</dbReference>
<evidence type="ECO:0000256" key="4">
    <source>
        <dbReference type="ARBA" id="ARBA00022781"/>
    </source>
</evidence>
<comment type="caution">
    <text evidence="8">The sequence shown here is derived from an EMBL/GenBank/DDBJ whole genome shotgun (WGS) entry which is preliminary data.</text>
</comment>
<dbReference type="AlphaFoldDB" id="A0A8S1IS03"/>
<evidence type="ECO:0000256" key="6">
    <source>
        <dbReference type="ARBA" id="ARBA00023136"/>
    </source>
</evidence>
<dbReference type="SUPFAM" id="SSF47928">
    <property type="entry name" value="N-terminal domain of the delta subunit of the F1F0-ATP synthase"/>
    <property type="match status" value="1"/>
</dbReference>
<dbReference type="GO" id="GO:0046933">
    <property type="term" value="F:proton-transporting ATP synthase activity, rotational mechanism"/>
    <property type="evidence" value="ECO:0007669"/>
    <property type="project" value="InterPro"/>
</dbReference>
<sequence>MKQVFTAANENEDFRSFLMDPVTSRKNKMQGMEAMLTDMGMSEVTKRFFMVLAENGRMRDAQKVWETFGTLMQAHGKQVKGMVTSAEPLPPGELSEVRESLQKLLGEGETLLLDQKVDPDIIGGLVVELGDKYIDLSVEKRIRDMERLLMEAI</sequence>
<evidence type="ECO:0000256" key="3">
    <source>
        <dbReference type="ARBA" id="ARBA00022448"/>
    </source>
</evidence>
<evidence type="ECO:0000313" key="8">
    <source>
        <dbReference type="EMBL" id="CAD7697051.1"/>
    </source>
</evidence>
<dbReference type="HAMAP" id="MF_01416">
    <property type="entry name" value="ATP_synth_delta_bact"/>
    <property type="match status" value="1"/>
</dbReference>
<evidence type="ECO:0000313" key="9">
    <source>
        <dbReference type="Proteomes" id="UP000708148"/>
    </source>
</evidence>
<evidence type="ECO:0000256" key="7">
    <source>
        <dbReference type="ARBA" id="ARBA00023310"/>
    </source>
</evidence>
<keyword evidence="5" id="KW-0406">Ion transport</keyword>
<name>A0A8S1IS03_9CHLO</name>
<dbReference type="InterPro" id="IPR026015">
    <property type="entry name" value="ATP_synth_OSCP/delta_N_sf"/>
</dbReference>
<keyword evidence="4" id="KW-0375">Hydrogen ion transport</keyword>
<keyword evidence="3" id="KW-0813">Transport</keyword>
<dbReference type="PRINTS" id="PR00125">
    <property type="entry name" value="ATPASEDELTA"/>
</dbReference>
<comment type="similarity">
    <text evidence="2">Belongs to the ATPase delta chain family.</text>
</comment>
<protein>
    <submittedName>
        <fullName evidence="8">Uncharacterized protein</fullName>
    </submittedName>
</protein>
<accession>A0A8S1IS03</accession>
<gene>
    <name evidence="8" type="ORF">OSTQU699_LOCUS2412</name>
</gene>
<dbReference type="NCBIfam" id="TIGR01145">
    <property type="entry name" value="ATP_synt_delta"/>
    <property type="match status" value="1"/>
</dbReference>
<proteinExistence type="inferred from homology"/>
<dbReference type="GO" id="GO:0016020">
    <property type="term" value="C:membrane"/>
    <property type="evidence" value="ECO:0007669"/>
    <property type="project" value="UniProtKB-SubCell"/>
</dbReference>
<keyword evidence="6" id="KW-0472">Membrane</keyword>
<keyword evidence="9" id="KW-1185">Reference proteome</keyword>
<dbReference type="PANTHER" id="PTHR11910">
    <property type="entry name" value="ATP SYNTHASE DELTA CHAIN"/>
    <property type="match status" value="1"/>
</dbReference>
<evidence type="ECO:0000256" key="2">
    <source>
        <dbReference type="ARBA" id="ARBA00007046"/>
    </source>
</evidence>
<dbReference type="InterPro" id="IPR020781">
    <property type="entry name" value="ATPase_OSCP/d_CS"/>
</dbReference>
<dbReference type="OrthoDB" id="1262810at2759"/>
<dbReference type="EMBL" id="CAJHUC010000596">
    <property type="protein sequence ID" value="CAD7697051.1"/>
    <property type="molecule type" value="Genomic_DNA"/>
</dbReference>
<evidence type="ECO:0000256" key="1">
    <source>
        <dbReference type="ARBA" id="ARBA00004370"/>
    </source>
</evidence>
<organism evidence="8 9">
    <name type="scientific">Ostreobium quekettii</name>
    <dbReference type="NCBI Taxonomy" id="121088"/>
    <lineage>
        <taxon>Eukaryota</taxon>
        <taxon>Viridiplantae</taxon>
        <taxon>Chlorophyta</taxon>
        <taxon>core chlorophytes</taxon>
        <taxon>Ulvophyceae</taxon>
        <taxon>TCBD clade</taxon>
        <taxon>Bryopsidales</taxon>
        <taxon>Ostreobineae</taxon>
        <taxon>Ostreobiaceae</taxon>
        <taxon>Ostreobium</taxon>
    </lineage>
</organism>
<dbReference type="Pfam" id="PF00213">
    <property type="entry name" value="OSCP"/>
    <property type="match status" value="1"/>
</dbReference>